<dbReference type="EMBL" id="FOEG01000001">
    <property type="protein sequence ID" value="SEO48772.1"/>
    <property type="molecule type" value="Genomic_DNA"/>
</dbReference>
<evidence type="ECO:0000259" key="7">
    <source>
        <dbReference type="PROSITE" id="PS50110"/>
    </source>
</evidence>
<feature type="modified residue" description="4-aspartylphosphate" evidence="6">
    <location>
        <position position="53"/>
    </location>
</feature>
<dbReference type="GO" id="GO:0003677">
    <property type="term" value="F:DNA binding"/>
    <property type="evidence" value="ECO:0007669"/>
    <property type="project" value="UniProtKB-KW"/>
</dbReference>
<dbReference type="SMART" id="SM00448">
    <property type="entry name" value="REC"/>
    <property type="match status" value="1"/>
</dbReference>
<name>A0A1H8Q3G7_9GAMM</name>
<accession>A0A1H8Q3G7</accession>
<evidence type="ECO:0000256" key="3">
    <source>
        <dbReference type="ARBA" id="ARBA00023015"/>
    </source>
</evidence>
<dbReference type="Proteomes" id="UP000199657">
    <property type="component" value="Unassembled WGS sequence"/>
</dbReference>
<dbReference type="InterPro" id="IPR050595">
    <property type="entry name" value="Bact_response_regulator"/>
</dbReference>
<keyword evidence="4" id="KW-0238">DNA-binding</keyword>
<keyword evidence="1 6" id="KW-0597">Phosphoprotein</keyword>
<gene>
    <name evidence="8" type="ORF">SAMN04488052_101329</name>
</gene>
<dbReference type="Gene3D" id="3.40.50.2300">
    <property type="match status" value="1"/>
</dbReference>
<keyword evidence="5" id="KW-0804">Transcription</keyword>
<evidence type="ECO:0000256" key="1">
    <source>
        <dbReference type="ARBA" id="ARBA00022553"/>
    </source>
</evidence>
<dbReference type="PANTHER" id="PTHR44591">
    <property type="entry name" value="STRESS RESPONSE REGULATOR PROTEIN 1"/>
    <property type="match status" value="1"/>
</dbReference>
<evidence type="ECO:0000256" key="4">
    <source>
        <dbReference type="ARBA" id="ARBA00023125"/>
    </source>
</evidence>
<protein>
    <submittedName>
        <fullName evidence="8">Response regulator receiver protein</fullName>
    </submittedName>
</protein>
<dbReference type="InterPro" id="IPR001789">
    <property type="entry name" value="Sig_transdc_resp-reg_receiver"/>
</dbReference>
<evidence type="ECO:0000256" key="2">
    <source>
        <dbReference type="ARBA" id="ARBA00023012"/>
    </source>
</evidence>
<dbReference type="PROSITE" id="PS50110">
    <property type="entry name" value="RESPONSE_REGULATORY"/>
    <property type="match status" value="1"/>
</dbReference>
<feature type="domain" description="Response regulatory" evidence="7">
    <location>
        <begin position="4"/>
        <end position="120"/>
    </location>
</feature>
<organism evidence="8 9">
    <name type="scientific">Aquisalimonas asiatica</name>
    <dbReference type="NCBI Taxonomy" id="406100"/>
    <lineage>
        <taxon>Bacteria</taxon>
        <taxon>Pseudomonadati</taxon>
        <taxon>Pseudomonadota</taxon>
        <taxon>Gammaproteobacteria</taxon>
        <taxon>Chromatiales</taxon>
        <taxon>Ectothiorhodospiraceae</taxon>
        <taxon>Aquisalimonas</taxon>
    </lineage>
</organism>
<dbReference type="GO" id="GO:0000160">
    <property type="term" value="P:phosphorelay signal transduction system"/>
    <property type="evidence" value="ECO:0007669"/>
    <property type="project" value="UniProtKB-KW"/>
</dbReference>
<sequence length="125" mass="13798">MDQSVLIVDDEPNIILSLRFLMKAEGYRVRVAQDGSEAIAAVQQEAPDLVLLDVMLPGRDGYQICEELRRMPACANTRIIMLTARGRPVDAEKGLATGADDYVSKPFSTRDLLRRVRDLLPVAAA</sequence>
<dbReference type="STRING" id="406100.SAMN04488052_101329"/>
<dbReference type="Pfam" id="PF00072">
    <property type="entry name" value="Response_reg"/>
    <property type="match status" value="1"/>
</dbReference>
<dbReference type="SUPFAM" id="SSF52172">
    <property type="entry name" value="CheY-like"/>
    <property type="match status" value="1"/>
</dbReference>
<evidence type="ECO:0000313" key="8">
    <source>
        <dbReference type="EMBL" id="SEO48772.1"/>
    </source>
</evidence>
<evidence type="ECO:0000256" key="6">
    <source>
        <dbReference type="PROSITE-ProRule" id="PRU00169"/>
    </source>
</evidence>
<dbReference type="RefSeq" id="WP_091639367.1">
    <property type="nucleotide sequence ID" value="NZ_FOEG01000001.1"/>
</dbReference>
<keyword evidence="3" id="KW-0805">Transcription regulation</keyword>
<evidence type="ECO:0000313" key="9">
    <source>
        <dbReference type="Proteomes" id="UP000199657"/>
    </source>
</evidence>
<keyword evidence="9" id="KW-1185">Reference proteome</keyword>
<dbReference type="OrthoDB" id="5700660at2"/>
<reference evidence="8 9" key="1">
    <citation type="submission" date="2016-10" db="EMBL/GenBank/DDBJ databases">
        <authorList>
            <person name="de Groot N.N."/>
        </authorList>
    </citation>
    <scope>NUCLEOTIDE SEQUENCE [LARGE SCALE GENOMIC DNA]</scope>
    <source>
        <strain evidence="8 9">CGMCC 1.6291</strain>
    </source>
</reference>
<proteinExistence type="predicted"/>
<evidence type="ECO:0000256" key="5">
    <source>
        <dbReference type="ARBA" id="ARBA00023163"/>
    </source>
</evidence>
<dbReference type="PANTHER" id="PTHR44591:SF3">
    <property type="entry name" value="RESPONSE REGULATORY DOMAIN-CONTAINING PROTEIN"/>
    <property type="match status" value="1"/>
</dbReference>
<keyword evidence="2" id="KW-0902">Two-component regulatory system</keyword>
<dbReference type="FunFam" id="3.40.50.2300:FF:000001">
    <property type="entry name" value="DNA-binding response regulator PhoB"/>
    <property type="match status" value="1"/>
</dbReference>
<dbReference type="AlphaFoldDB" id="A0A1H8Q3G7"/>
<dbReference type="InterPro" id="IPR011006">
    <property type="entry name" value="CheY-like_superfamily"/>
</dbReference>